<gene>
    <name evidence="11" type="primary">tesB</name>
    <name evidence="11" type="ORF">GTS_36090</name>
</gene>
<dbReference type="InterPro" id="IPR049449">
    <property type="entry name" value="TesB_ACOT8-like_N"/>
</dbReference>
<dbReference type="NCBIfam" id="TIGR00189">
    <property type="entry name" value="tesB"/>
    <property type="match status" value="1"/>
</dbReference>
<dbReference type="PANTHER" id="PTHR11066:SF34">
    <property type="entry name" value="ACYL-COENZYME A THIOESTERASE 8"/>
    <property type="match status" value="1"/>
</dbReference>
<keyword evidence="3" id="KW-0378">Hydrolase</keyword>
<dbReference type="GO" id="GO:0009062">
    <property type="term" value="P:fatty acid catabolic process"/>
    <property type="evidence" value="ECO:0007669"/>
    <property type="project" value="TreeGrafter"/>
</dbReference>
<dbReference type="Pfam" id="PF13622">
    <property type="entry name" value="4HBT_3"/>
    <property type="match status" value="1"/>
</dbReference>
<dbReference type="InterPro" id="IPR042171">
    <property type="entry name" value="Acyl-CoA_hotdog"/>
</dbReference>
<feature type="domain" description="Acyl-CoA thioesterase 2 C-terminal" evidence="9">
    <location>
        <begin position="187"/>
        <end position="309"/>
    </location>
</feature>
<dbReference type="OrthoDB" id="9781019at2"/>
<dbReference type="CDD" id="cd03444">
    <property type="entry name" value="Thioesterase_II_repeat1"/>
    <property type="match status" value="1"/>
</dbReference>
<dbReference type="Pfam" id="PF02551">
    <property type="entry name" value="Acyl_CoA_thio"/>
    <property type="match status" value="1"/>
</dbReference>
<keyword evidence="12" id="KW-1185">Reference proteome</keyword>
<evidence type="ECO:0000256" key="3">
    <source>
        <dbReference type="ARBA" id="ARBA00022801"/>
    </source>
</evidence>
<dbReference type="Proteomes" id="UP000298860">
    <property type="component" value="Unassembled WGS sequence"/>
</dbReference>
<protein>
    <recommendedName>
        <fullName evidence="6">Acyl-CoA thioesterase 2</fullName>
    </recommendedName>
    <alternativeName>
        <fullName evidence="7">Thioesterase II</fullName>
    </alternativeName>
</protein>
<evidence type="ECO:0000256" key="6">
    <source>
        <dbReference type="ARBA" id="ARBA00071120"/>
    </source>
</evidence>
<reference evidence="12" key="1">
    <citation type="submission" date="2019-04" db="EMBL/GenBank/DDBJ databases">
        <title>Draft genome sequence of Pseudonocardiaceae bacterium SL3-2-4.</title>
        <authorList>
            <person name="Ningsih F."/>
            <person name="Yokota A."/>
            <person name="Sakai Y."/>
            <person name="Nanatani K."/>
            <person name="Yabe S."/>
            <person name="Oetari A."/>
            <person name="Sjamsuridzal W."/>
        </authorList>
    </citation>
    <scope>NUCLEOTIDE SEQUENCE [LARGE SCALE GENOMIC DNA]</scope>
    <source>
        <strain evidence="12">SL3-2-4</strain>
    </source>
</reference>
<dbReference type="GO" id="GO:0006637">
    <property type="term" value="P:acyl-CoA metabolic process"/>
    <property type="evidence" value="ECO:0007669"/>
    <property type="project" value="InterPro"/>
</dbReference>
<dbReference type="AlphaFoldDB" id="A0A4D4JC02"/>
<evidence type="ECO:0000256" key="7">
    <source>
        <dbReference type="ARBA" id="ARBA00079653"/>
    </source>
</evidence>
<dbReference type="PANTHER" id="PTHR11066">
    <property type="entry name" value="ACYL-COA THIOESTERASE"/>
    <property type="match status" value="1"/>
</dbReference>
<dbReference type="InterPro" id="IPR029069">
    <property type="entry name" value="HotDog_dom_sf"/>
</dbReference>
<proteinExistence type="inferred from homology"/>
<dbReference type="InterPro" id="IPR025652">
    <property type="entry name" value="TesB_C"/>
</dbReference>
<sequence>MTELARAAAADPAAATSPEPVPTTPDGVPRGQPVLDRLVALLDLERIEENIFRGVSPAESPVRVFGGQVAGQALVAAGRTVPEDRHVHSLHAYFIRPGDPRVPIVYEVDRIRDGRSFTTRRVVAIQHGKAIFSLSASFQLREHGLDHADAMPEVPDPESLPSFADRVSEYGARLGDMAKLPRPIDLRYVTEPAFLSRESGPRDARHQVWMRADGSLPDNDLLHVCVLAYASDMTLLDAVLVRHGVYWGLDRVIGASLDHAMWFHRPFRADEWVLYDCASPSASGGRGLATGRFFDRDGTLIATVVQEGLLRIAS</sequence>
<evidence type="ECO:0000256" key="4">
    <source>
        <dbReference type="ARBA" id="ARBA00023098"/>
    </source>
</evidence>
<evidence type="ECO:0000256" key="2">
    <source>
        <dbReference type="ARBA" id="ARBA00011881"/>
    </source>
</evidence>
<evidence type="ECO:0000313" key="11">
    <source>
        <dbReference type="EMBL" id="GDY31976.1"/>
    </source>
</evidence>
<keyword evidence="4" id="KW-0443">Lipid metabolism</keyword>
<dbReference type="RefSeq" id="WP_137815016.1">
    <property type="nucleotide sequence ID" value="NZ_BJFL01000019.1"/>
</dbReference>
<evidence type="ECO:0000256" key="5">
    <source>
        <dbReference type="ARBA" id="ARBA00050943"/>
    </source>
</evidence>
<comment type="subunit">
    <text evidence="2">Homotetramer.</text>
</comment>
<feature type="domain" description="Acyl-CoA thioesterase-like N-terminal HotDog" evidence="10">
    <location>
        <begin position="63"/>
        <end position="139"/>
    </location>
</feature>
<evidence type="ECO:0000259" key="10">
    <source>
        <dbReference type="Pfam" id="PF13622"/>
    </source>
</evidence>
<evidence type="ECO:0000256" key="8">
    <source>
        <dbReference type="SAM" id="MobiDB-lite"/>
    </source>
</evidence>
<comment type="caution">
    <text evidence="11">The sequence shown here is derived from an EMBL/GenBank/DDBJ whole genome shotgun (WGS) entry which is preliminary data.</text>
</comment>
<dbReference type="GO" id="GO:0047617">
    <property type="term" value="F:fatty acyl-CoA hydrolase activity"/>
    <property type="evidence" value="ECO:0007669"/>
    <property type="project" value="UniProtKB-EC"/>
</dbReference>
<feature type="compositionally biased region" description="Low complexity" evidence="8">
    <location>
        <begin position="1"/>
        <end position="15"/>
    </location>
</feature>
<dbReference type="CDD" id="cd03445">
    <property type="entry name" value="Thioesterase_II_repeat2"/>
    <property type="match status" value="1"/>
</dbReference>
<dbReference type="InterPro" id="IPR003703">
    <property type="entry name" value="Acyl_CoA_thio"/>
</dbReference>
<dbReference type="SUPFAM" id="SSF54637">
    <property type="entry name" value="Thioesterase/thiol ester dehydrase-isomerase"/>
    <property type="match status" value="2"/>
</dbReference>
<name>A0A4D4JC02_9PSEU</name>
<dbReference type="EMBL" id="BJFL01000019">
    <property type="protein sequence ID" value="GDY31976.1"/>
    <property type="molecule type" value="Genomic_DNA"/>
</dbReference>
<evidence type="ECO:0000256" key="1">
    <source>
        <dbReference type="ARBA" id="ARBA00006538"/>
    </source>
</evidence>
<comment type="catalytic activity">
    <reaction evidence="5">
        <text>a fatty acyl-CoA + H2O = a fatty acid + CoA + H(+)</text>
        <dbReference type="Rhea" id="RHEA:16781"/>
        <dbReference type="ChEBI" id="CHEBI:15377"/>
        <dbReference type="ChEBI" id="CHEBI:15378"/>
        <dbReference type="ChEBI" id="CHEBI:28868"/>
        <dbReference type="ChEBI" id="CHEBI:57287"/>
        <dbReference type="ChEBI" id="CHEBI:77636"/>
        <dbReference type="EC" id="3.1.2.20"/>
    </reaction>
    <physiologicalReaction direction="left-to-right" evidence="5">
        <dbReference type="Rhea" id="RHEA:16782"/>
    </physiologicalReaction>
</comment>
<evidence type="ECO:0000259" key="9">
    <source>
        <dbReference type="Pfam" id="PF02551"/>
    </source>
</evidence>
<feature type="region of interest" description="Disordered" evidence="8">
    <location>
        <begin position="1"/>
        <end position="30"/>
    </location>
</feature>
<organism evidence="11 12">
    <name type="scientific">Gandjariella thermophila</name>
    <dbReference type="NCBI Taxonomy" id="1931992"/>
    <lineage>
        <taxon>Bacteria</taxon>
        <taxon>Bacillati</taxon>
        <taxon>Actinomycetota</taxon>
        <taxon>Actinomycetes</taxon>
        <taxon>Pseudonocardiales</taxon>
        <taxon>Pseudonocardiaceae</taxon>
        <taxon>Gandjariella</taxon>
    </lineage>
</organism>
<accession>A0A4D4JC02</accession>
<dbReference type="FunFam" id="2.40.160.210:FF:000001">
    <property type="entry name" value="Acyl-CoA thioesterase II"/>
    <property type="match status" value="1"/>
</dbReference>
<evidence type="ECO:0000313" key="12">
    <source>
        <dbReference type="Proteomes" id="UP000298860"/>
    </source>
</evidence>
<comment type="similarity">
    <text evidence="1">Belongs to the C/M/P thioester hydrolase family.</text>
</comment>
<dbReference type="Gene3D" id="2.40.160.210">
    <property type="entry name" value="Acyl-CoA thioesterase, double hotdog domain"/>
    <property type="match status" value="1"/>
</dbReference>